<dbReference type="GO" id="GO:0008270">
    <property type="term" value="F:zinc ion binding"/>
    <property type="evidence" value="ECO:0007669"/>
    <property type="project" value="UniProtKB-KW"/>
</dbReference>
<feature type="region of interest" description="Disordered" evidence="15">
    <location>
        <begin position="271"/>
        <end position="343"/>
    </location>
</feature>
<dbReference type="PANTHER" id="PTHR14003:SF19">
    <property type="entry name" value="YY2 TRANSCRIPTION FACTOR"/>
    <property type="match status" value="1"/>
</dbReference>
<dbReference type="PROSITE" id="PS50157">
    <property type="entry name" value="ZINC_FINGER_C2H2_2"/>
    <property type="match status" value="2"/>
</dbReference>
<dbReference type="Gene3D" id="3.30.160.60">
    <property type="entry name" value="Classic Zinc Finger"/>
    <property type="match status" value="2"/>
</dbReference>
<keyword evidence="7" id="KW-0805">Transcription regulation</keyword>
<keyword evidence="12" id="KW-0183">Conidiation</keyword>
<evidence type="ECO:0000313" key="17">
    <source>
        <dbReference type="EMBL" id="KAJ5159953.1"/>
    </source>
</evidence>
<evidence type="ECO:0000256" key="8">
    <source>
        <dbReference type="ARBA" id="ARBA00023125"/>
    </source>
</evidence>
<dbReference type="SMART" id="SM00355">
    <property type="entry name" value="ZnF_C2H2"/>
    <property type="match status" value="2"/>
</dbReference>
<dbReference type="GO" id="GO:0000978">
    <property type="term" value="F:RNA polymerase II cis-regulatory region sequence-specific DNA binding"/>
    <property type="evidence" value="ECO:0007669"/>
    <property type="project" value="TreeGrafter"/>
</dbReference>
<feature type="compositionally biased region" description="Polar residues" evidence="15">
    <location>
        <begin position="155"/>
        <end position="188"/>
    </location>
</feature>
<sequence length="343" mass="37627">MSITYNLPQFPNHFMAPMPSYLDSPPQQYIPPASASSAFMDSFYRPEFRHPTPHSPTPLSPSSAGNGHRVSKAKKGKRVHACEYPGCNKIFTRAEHQRRHETSHKNKKSYSCTYVGCHKSFHRADYLAQHLRRHSSGGHHSPKIKTPSVIKTEPASYSPSTPPMSQSYSTKSGIAPASQSVENNSAGASRTLEPQVPCSQCFNCQNSQLCEDQSAYINSYINGMDHSPESSVSSASGLLATHSSHPSFVQPGIDSVIEQYMRSILRPEAFITPPQSLSPPLQAQEPMDSSFWDSNIDPNLPSLNPGVFNNPAPYSEWSTANDNLSPSVQTHRTGSSPDHKASS</sequence>
<evidence type="ECO:0000256" key="2">
    <source>
        <dbReference type="ARBA" id="ARBA00022723"/>
    </source>
</evidence>
<evidence type="ECO:0000256" key="4">
    <source>
        <dbReference type="ARBA" id="ARBA00022771"/>
    </source>
</evidence>
<keyword evidence="5" id="KW-0862">Zinc</keyword>
<dbReference type="OrthoDB" id="6077919at2759"/>
<dbReference type="PANTHER" id="PTHR14003">
    <property type="entry name" value="TRANSCRIPTIONAL REPRESSOR PROTEIN YY"/>
    <property type="match status" value="1"/>
</dbReference>
<evidence type="ECO:0000256" key="9">
    <source>
        <dbReference type="ARBA" id="ARBA00023159"/>
    </source>
</evidence>
<dbReference type="GO" id="GO:0005667">
    <property type="term" value="C:transcription regulator complex"/>
    <property type="evidence" value="ECO:0007669"/>
    <property type="project" value="TreeGrafter"/>
</dbReference>
<dbReference type="EMBL" id="JAPQKN010000004">
    <property type="protein sequence ID" value="KAJ5159953.1"/>
    <property type="molecule type" value="Genomic_DNA"/>
</dbReference>
<evidence type="ECO:0000256" key="15">
    <source>
        <dbReference type="SAM" id="MobiDB-lite"/>
    </source>
</evidence>
<feature type="region of interest" description="Disordered" evidence="15">
    <location>
        <begin position="46"/>
        <end position="77"/>
    </location>
</feature>
<keyword evidence="18" id="KW-1185">Reference proteome</keyword>
<protein>
    <recommendedName>
        <fullName evidence="13">C2H2 type master regulator of conidiophore development brlA</fullName>
    </recommendedName>
</protein>
<comment type="caution">
    <text evidence="17">The sequence shown here is derived from an EMBL/GenBank/DDBJ whole genome shotgun (WGS) entry which is preliminary data.</text>
</comment>
<evidence type="ECO:0000256" key="14">
    <source>
        <dbReference type="PROSITE-ProRule" id="PRU00042"/>
    </source>
</evidence>
<organism evidence="17 18">
    <name type="scientific">Penicillium canariense</name>
    <dbReference type="NCBI Taxonomy" id="189055"/>
    <lineage>
        <taxon>Eukaryota</taxon>
        <taxon>Fungi</taxon>
        <taxon>Dikarya</taxon>
        <taxon>Ascomycota</taxon>
        <taxon>Pezizomycotina</taxon>
        <taxon>Eurotiomycetes</taxon>
        <taxon>Eurotiomycetidae</taxon>
        <taxon>Eurotiales</taxon>
        <taxon>Aspergillaceae</taxon>
        <taxon>Penicillium</taxon>
    </lineage>
</organism>
<reference evidence="17" key="1">
    <citation type="submission" date="2022-11" db="EMBL/GenBank/DDBJ databases">
        <authorList>
            <person name="Petersen C."/>
        </authorList>
    </citation>
    <scope>NUCLEOTIDE SEQUENCE</scope>
    <source>
        <strain evidence="17">IBT 26290</strain>
    </source>
</reference>
<dbReference type="PROSITE" id="PS00028">
    <property type="entry name" value="ZINC_FINGER_C2H2_1"/>
    <property type="match status" value="2"/>
</dbReference>
<accession>A0A9W9HW00</accession>
<dbReference type="GO" id="GO:0005634">
    <property type="term" value="C:nucleus"/>
    <property type="evidence" value="ECO:0007669"/>
    <property type="project" value="UniProtKB-SubCell"/>
</dbReference>
<keyword evidence="9" id="KW-0010">Activator</keyword>
<keyword evidence="6" id="KW-0749">Sporulation</keyword>
<evidence type="ECO:0000313" key="18">
    <source>
        <dbReference type="Proteomes" id="UP001149163"/>
    </source>
</evidence>
<dbReference type="GeneID" id="81428258"/>
<feature type="compositionally biased region" description="Basic residues" evidence="15">
    <location>
        <begin position="133"/>
        <end position="143"/>
    </location>
</feature>
<proteinExistence type="predicted"/>
<keyword evidence="2" id="KW-0479">Metal-binding</keyword>
<feature type="domain" description="C2H2-type" evidence="16">
    <location>
        <begin position="110"/>
        <end position="139"/>
    </location>
</feature>
<dbReference type="RefSeq" id="XP_056541511.1">
    <property type="nucleotide sequence ID" value="XM_056689082.1"/>
</dbReference>
<evidence type="ECO:0000256" key="11">
    <source>
        <dbReference type="ARBA" id="ARBA00023242"/>
    </source>
</evidence>
<evidence type="ECO:0000256" key="3">
    <source>
        <dbReference type="ARBA" id="ARBA00022737"/>
    </source>
</evidence>
<comment type="subcellular location">
    <subcellularLocation>
        <location evidence="1">Nucleus</location>
    </subcellularLocation>
</comment>
<keyword evidence="8" id="KW-0238">DNA-binding</keyword>
<keyword evidence="3" id="KW-0677">Repeat</keyword>
<gene>
    <name evidence="17" type="ORF">N7482_006957</name>
</gene>
<dbReference type="GO" id="GO:0048315">
    <property type="term" value="P:conidium formation"/>
    <property type="evidence" value="ECO:0007669"/>
    <property type="project" value="UniProtKB-KW"/>
</dbReference>
<evidence type="ECO:0000256" key="13">
    <source>
        <dbReference type="ARBA" id="ARBA00044085"/>
    </source>
</evidence>
<dbReference type="SUPFAM" id="SSF57667">
    <property type="entry name" value="beta-beta-alpha zinc fingers"/>
    <property type="match status" value="1"/>
</dbReference>
<evidence type="ECO:0000259" key="16">
    <source>
        <dbReference type="PROSITE" id="PS50157"/>
    </source>
</evidence>
<dbReference type="AlphaFoldDB" id="A0A9W9HW00"/>
<name>A0A9W9HW00_9EURO</name>
<reference evidence="17" key="2">
    <citation type="journal article" date="2023" name="IMA Fungus">
        <title>Comparative genomic study of the Penicillium genus elucidates a diverse pangenome and 15 lateral gene transfer events.</title>
        <authorList>
            <person name="Petersen C."/>
            <person name="Sorensen T."/>
            <person name="Nielsen M.R."/>
            <person name="Sondergaard T.E."/>
            <person name="Sorensen J.L."/>
            <person name="Fitzpatrick D.A."/>
            <person name="Frisvad J.C."/>
            <person name="Nielsen K.L."/>
        </authorList>
    </citation>
    <scope>NUCLEOTIDE SEQUENCE</scope>
    <source>
        <strain evidence="17">IBT 26290</strain>
    </source>
</reference>
<dbReference type="GO" id="GO:0030435">
    <property type="term" value="P:sporulation resulting in formation of a cellular spore"/>
    <property type="evidence" value="ECO:0007669"/>
    <property type="project" value="UniProtKB-KW"/>
</dbReference>
<keyword evidence="11" id="KW-0539">Nucleus</keyword>
<evidence type="ECO:0000256" key="12">
    <source>
        <dbReference type="ARBA" id="ARBA00023321"/>
    </source>
</evidence>
<feature type="compositionally biased region" description="Polar residues" evidence="15">
    <location>
        <begin position="316"/>
        <end position="336"/>
    </location>
</feature>
<dbReference type="GO" id="GO:0000785">
    <property type="term" value="C:chromatin"/>
    <property type="evidence" value="ECO:0007669"/>
    <property type="project" value="TreeGrafter"/>
</dbReference>
<feature type="region of interest" description="Disordered" evidence="15">
    <location>
        <begin position="133"/>
        <end position="188"/>
    </location>
</feature>
<feature type="domain" description="C2H2-type" evidence="16">
    <location>
        <begin position="80"/>
        <end position="109"/>
    </location>
</feature>
<evidence type="ECO:0000256" key="10">
    <source>
        <dbReference type="ARBA" id="ARBA00023163"/>
    </source>
</evidence>
<keyword evidence="10" id="KW-0804">Transcription</keyword>
<evidence type="ECO:0000256" key="5">
    <source>
        <dbReference type="ARBA" id="ARBA00022833"/>
    </source>
</evidence>
<evidence type="ECO:0000256" key="1">
    <source>
        <dbReference type="ARBA" id="ARBA00004123"/>
    </source>
</evidence>
<dbReference type="InterPro" id="IPR013087">
    <property type="entry name" value="Znf_C2H2_type"/>
</dbReference>
<evidence type="ECO:0000256" key="7">
    <source>
        <dbReference type="ARBA" id="ARBA00023015"/>
    </source>
</evidence>
<dbReference type="Proteomes" id="UP001149163">
    <property type="component" value="Unassembled WGS sequence"/>
</dbReference>
<feature type="compositionally biased region" description="Low complexity" evidence="15">
    <location>
        <begin position="273"/>
        <end position="282"/>
    </location>
</feature>
<keyword evidence="4 14" id="KW-0863">Zinc-finger</keyword>
<dbReference type="GO" id="GO:0000981">
    <property type="term" value="F:DNA-binding transcription factor activity, RNA polymerase II-specific"/>
    <property type="evidence" value="ECO:0007669"/>
    <property type="project" value="TreeGrafter"/>
</dbReference>
<evidence type="ECO:0000256" key="6">
    <source>
        <dbReference type="ARBA" id="ARBA00022969"/>
    </source>
</evidence>
<dbReference type="InterPro" id="IPR036236">
    <property type="entry name" value="Znf_C2H2_sf"/>
</dbReference>